<dbReference type="AlphaFoldDB" id="A0AAW1LUN9"/>
<gene>
    <name evidence="1" type="ORF">QE152_g10406</name>
</gene>
<sequence length="90" mass="10187">MQNWATYRSLYLRLENAKSDNTDFDSLSSDWPGQGPDSVETLEREGHGAARMRIGRSVGVLLQTALSWPPCCVYCMMQCEKELSMPIDQN</sequence>
<comment type="caution">
    <text evidence="1">The sequence shown here is derived from an EMBL/GenBank/DDBJ whole genome shotgun (WGS) entry which is preliminary data.</text>
</comment>
<accession>A0AAW1LUN9</accession>
<name>A0AAW1LUN9_POPJA</name>
<evidence type="ECO:0000313" key="2">
    <source>
        <dbReference type="Proteomes" id="UP001458880"/>
    </source>
</evidence>
<organism evidence="1 2">
    <name type="scientific">Popillia japonica</name>
    <name type="common">Japanese beetle</name>
    <dbReference type="NCBI Taxonomy" id="7064"/>
    <lineage>
        <taxon>Eukaryota</taxon>
        <taxon>Metazoa</taxon>
        <taxon>Ecdysozoa</taxon>
        <taxon>Arthropoda</taxon>
        <taxon>Hexapoda</taxon>
        <taxon>Insecta</taxon>
        <taxon>Pterygota</taxon>
        <taxon>Neoptera</taxon>
        <taxon>Endopterygota</taxon>
        <taxon>Coleoptera</taxon>
        <taxon>Polyphaga</taxon>
        <taxon>Scarabaeiformia</taxon>
        <taxon>Scarabaeidae</taxon>
        <taxon>Rutelinae</taxon>
        <taxon>Popillia</taxon>
    </lineage>
</organism>
<dbReference type="EMBL" id="JASPKY010000095">
    <property type="protein sequence ID" value="KAK9737762.1"/>
    <property type="molecule type" value="Genomic_DNA"/>
</dbReference>
<dbReference type="Proteomes" id="UP001458880">
    <property type="component" value="Unassembled WGS sequence"/>
</dbReference>
<reference evidence="1 2" key="1">
    <citation type="journal article" date="2024" name="BMC Genomics">
        <title>De novo assembly and annotation of Popillia japonica's genome with initial clues to its potential as an invasive pest.</title>
        <authorList>
            <person name="Cucini C."/>
            <person name="Boschi S."/>
            <person name="Funari R."/>
            <person name="Cardaioli E."/>
            <person name="Iannotti N."/>
            <person name="Marturano G."/>
            <person name="Paoli F."/>
            <person name="Bruttini M."/>
            <person name="Carapelli A."/>
            <person name="Frati F."/>
            <person name="Nardi F."/>
        </authorList>
    </citation>
    <scope>NUCLEOTIDE SEQUENCE [LARGE SCALE GENOMIC DNA]</scope>
    <source>
        <strain evidence="1">DMR45628</strain>
    </source>
</reference>
<proteinExistence type="predicted"/>
<protein>
    <submittedName>
        <fullName evidence="1">Uncharacterized protein</fullName>
    </submittedName>
</protein>
<evidence type="ECO:0000313" key="1">
    <source>
        <dbReference type="EMBL" id="KAK9737762.1"/>
    </source>
</evidence>
<keyword evidence="2" id="KW-1185">Reference proteome</keyword>